<evidence type="ECO:0000313" key="2">
    <source>
        <dbReference type="Proteomes" id="UP000279307"/>
    </source>
</evidence>
<feature type="non-terminal residue" evidence="1">
    <location>
        <position position="96"/>
    </location>
</feature>
<accession>A0A3L8DYH0</accession>
<sequence>MTSSGHSWTKGKYRGWILRKRIRIMEHFLMSRERWKDNEQSKVYMNEKELIGVKNHQIAKSGLFDFETGSMASDLYIILGVHTNRKFPDLTCFPAR</sequence>
<dbReference type="Proteomes" id="UP000279307">
    <property type="component" value="Chromosome 3"/>
</dbReference>
<organism evidence="1 2">
    <name type="scientific">Ooceraea biroi</name>
    <name type="common">Clonal raider ant</name>
    <name type="synonym">Cerapachys biroi</name>
    <dbReference type="NCBI Taxonomy" id="2015173"/>
    <lineage>
        <taxon>Eukaryota</taxon>
        <taxon>Metazoa</taxon>
        <taxon>Ecdysozoa</taxon>
        <taxon>Arthropoda</taxon>
        <taxon>Hexapoda</taxon>
        <taxon>Insecta</taxon>
        <taxon>Pterygota</taxon>
        <taxon>Neoptera</taxon>
        <taxon>Endopterygota</taxon>
        <taxon>Hymenoptera</taxon>
        <taxon>Apocrita</taxon>
        <taxon>Aculeata</taxon>
        <taxon>Formicoidea</taxon>
        <taxon>Formicidae</taxon>
        <taxon>Dorylinae</taxon>
        <taxon>Ooceraea</taxon>
    </lineage>
</organism>
<dbReference type="EMBL" id="QOIP01000003">
    <property type="protein sequence ID" value="RLU24858.1"/>
    <property type="molecule type" value="Genomic_DNA"/>
</dbReference>
<reference evidence="1 2" key="1">
    <citation type="journal article" date="2018" name="Genome Res.">
        <title>The genomic architecture and molecular evolution of ant odorant receptors.</title>
        <authorList>
            <person name="McKenzie S.K."/>
            <person name="Kronauer D.J.C."/>
        </authorList>
    </citation>
    <scope>NUCLEOTIDE SEQUENCE [LARGE SCALE GENOMIC DNA]</scope>
    <source>
        <strain evidence="1">Clonal line C1</strain>
    </source>
</reference>
<dbReference type="AlphaFoldDB" id="A0A3L8DYH0"/>
<protein>
    <submittedName>
        <fullName evidence="1">Uncharacterized protein</fullName>
    </submittedName>
</protein>
<proteinExistence type="predicted"/>
<evidence type="ECO:0000313" key="1">
    <source>
        <dbReference type="EMBL" id="RLU24858.1"/>
    </source>
</evidence>
<name>A0A3L8DYH0_OOCBI</name>
<gene>
    <name evidence="1" type="ORF">DMN91_002949</name>
</gene>
<comment type="caution">
    <text evidence="1">The sequence shown here is derived from an EMBL/GenBank/DDBJ whole genome shotgun (WGS) entry which is preliminary data.</text>
</comment>